<keyword evidence="5" id="KW-0054">Arabinose catabolism</keyword>
<evidence type="ECO:0000256" key="1">
    <source>
        <dbReference type="ARBA" id="ARBA00022679"/>
    </source>
</evidence>
<dbReference type="Gene3D" id="3.30.420.40">
    <property type="match status" value="1"/>
</dbReference>
<dbReference type="PANTHER" id="PTHR43435:SF4">
    <property type="entry name" value="FGGY CARBOHYDRATE KINASE DOMAIN-CONTAINING PROTEIN"/>
    <property type="match status" value="1"/>
</dbReference>
<name>A0AAU7ZK58_9BACT</name>
<dbReference type="EMBL" id="CP132942">
    <property type="protein sequence ID" value="XCB31559.1"/>
    <property type="molecule type" value="Genomic_DNA"/>
</dbReference>
<dbReference type="InterPro" id="IPR018485">
    <property type="entry name" value="FGGY_C"/>
</dbReference>
<dbReference type="Pfam" id="PF02782">
    <property type="entry name" value="FGGY_C"/>
    <property type="match status" value="1"/>
</dbReference>
<proteinExistence type="predicted"/>
<feature type="domain" description="Carbohydrate kinase FGGY N-terminal" evidence="7">
    <location>
        <begin position="5"/>
        <end position="262"/>
    </location>
</feature>
<dbReference type="GO" id="GO:0019150">
    <property type="term" value="F:D-ribulokinase activity"/>
    <property type="evidence" value="ECO:0007669"/>
    <property type="project" value="TreeGrafter"/>
</dbReference>
<organism evidence="9">
    <name type="scientific">Tunturiibacter psychrotolerans</name>
    <dbReference type="NCBI Taxonomy" id="3069686"/>
    <lineage>
        <taxon>Bacteria</taxon>
        <taxon>Pseudomonadati</taxon>
        <taxon>Acidobacteriota</taxon>
        <taxon>Terriglobia</taxon>
        <taxon>Terriglobales</taxon>
        <taxon>Acidobacteriaceae</taxon>
        <taxon>Tunturiibacter</taxon>
    </lineage>
</organism>
<sequence>MTIAAGVDFGTLSVRVSLLDSERGRLGTASANYPLHRKREDPDFATQSHEDQMHALVQAMRDVLQQSVVNGTDVVALALDTTGSSVIPVDAQLRPLDEYLLWCDHRAHKEARQITALAHAEGLEAIDWCGGFYSHEWGFAKLLYWLRNNPEKRKRFATALEHCDMVAATLIGVTEPALVSRSICAMGHKWLWNPRWGGLPPQEFLSRLDPLFEGIRAKLDGIYRTSDYIAGHLSHHWAREMGLKSGIPIPVGAFDAHWDAIGAGCREGDVVNVVGTSTCIIAMSRETRLVPGVCGVVPGSVHPEFTGIEAGLSATGDIFDAIARRAATDVRTLSAGLEEYKPGQTGLLRVSWDNGDRTVLVNPDLGGLTLGWNLIHTAKDELFAAIEGTAFHTRIILERLSEHGVPVERVINAGGIPQSNVVLNQVYADVLGKTVLVPDGVPTSLGSGIFALVAAGVFASIEEAQQKMCLPLKAYTPRPEAVERYNELFRLYREVYFAFGRPGSAAAEMGHVLPELRRIAAQARIATSEPKLSLM</sequence>
<dbReference type="PANTHER" id="PTHR43435">
    <property type="entry name" value="RIBULOKINASE"/>
    <property type="match status" value="1"/>
</dbReference>
<dbReference type="SUPFAM" id="SSF53067">
    <property type="entry name" value="Actin-like ATPase domain"/>
    <property type="match status" value="2"/>
</dbReference>
<dbReference type="AlphaFoldDB" id="A0AAU7ZK58"/>
<keyword evidence="1 9" id="KW-0808">Transferase</keyword>
<evidence type="ECO:0000256" key="2">
    <source>
        <dbReference type="ARBA" id="ARBA00022741"/>
    </source>
</evidence>
<dbReference type="EC" id="2.7.1.16" evidence="9"/>
<dbReference type="Gene3D" id="1.20.58.2240">
    <property type="match status" value="1"/>
</dbReference>
<dbReference type="GO" id="GO:0019569">
    <property type="term" value="P:L-arabinose catabolic process to D-xylulose 5-phosphate"/>
    <property type="evidence" value="ECO:0007669"/>
    <property type="project" value="InterPro"/>
</dbReference>
<keyword evidence="2" id="KW-0547">Nucleotide-binding</keyword>
<protein>
    <submittedName>
        <fullName evidence="9">Ribulokinase</fullName>
        <ecNumber evidence="9">2.7.1.16</ecNumber>
    </submittedName>
</protein>
<feature type="domain" description="Carbohydrate kinase FGGY C-terminal" evidence="8">
    <location>
        <begin position="271"/>
        <end position="455"/>
    </location>
</feature>
<evidence type="ECO:0000256" key="4">
    <source>
        <dbReference type="ARBA" id="ARBA00022840"/>
    </source>
</evidence>
<keyword evidence="4" id="KW-0067">ATP-binding</keyword>
<dbReference type="InterPro" id="IPR018484">
    <property type="entry name" value="FGGY_N"/>
</dbReference>
<keyword evidence="6" id="KW-0119">Carbohydrate metabolism</keyword>
<evidence type="ECO:0000256" key="6">
    <source>
        <dbReference type="ARBA" id="ARBA00023277"/>
    </source>
</evidence>
<dbReference type="CDD" id="cd07781">
    <property type="entry name" value="ASKHA_NBD_FGGY_L-RBK"/>
    <property type="match status" value="1"/>
</dbReference>
<evidence type="ECO:0000256" key="3">
    <source>
        <dbReference type="ARBA" id="ARBA00022777"/>
    </source>
</evidence>
<accession>A0AAU7ZK58</accession>
<evidence type="ECO:0000259" key="7">
    <source>
        <dbReference type="Pfam" id="PF00370"/>
    </source>
</evidence>
<dbReference type="InterPro" id="IPR005929">
    <property type="entry name" value="Ribulokinase"/>
</dbReference>
<reference evidence="9" key="1">
    <citation type="submission" date="2023-08" db="EMBL/GenBank/DDBJ databases">
        <authorList>
            <person name="Messyasz A."/>
            <person name="Mannisto M.K."/>
            <person name="Kerkhof L.J."/>
            <person name="Haggblom M."/>
        </authorList>
    </citation>
    <scope>NUCLEOTIDE SEQUENCE</scope>
    <source>
        <strain evidence="9">X5P6</strain>
    </source>
</reference>
<dbReference type="Pfam" id="PF00370">
    <property type="entry name" value="FGGY_N"/>
    <property type="match status" value="1"/>
</dbReference>
<evidence type="ECO:0000256" key="5">
    <source>
        <dbReference type="ARBA" id="ARBA00022935"/>
    </source>
</evidence>
<dbReference type="GO" id="GO:0005524">
    <property type="term" value="F:ATP binding"/>
    <property type="evidence" value="ECO:0007669"/>
    <property type="project" value="UniProtKB-KW"/>
</dbReference>
<dbReference type="InterPro" id="IPR043129">
    <property type="entry name" value="ATPase_NBD"/>
</dbReference>
<reference evidence="9" key="2">
    <citation type="journal article" date="2024" name="Environ. Microbiol.">
        <title>Genome analysis and description of Tunturibacter gen. nov. expands the diversity of Terriglobia in tundra soils.</title>
        <authorList>
            <person name="Messyasz A."/>
            <person name="Mannisto M.K."/>
            <person name="Kerkhof L.J."/>
            <person name="Haggblom M.M."/>
        </authorList>
    </citation>
    <scope>NUCLEOTIDE SEQUENCE</scope>
    <source>
        <strain evidence="9">X5P6</strain>
    </source>
</reference>
<dbReference type="KEGG" id="tpsc:RBB77_13980"/>
<evidence type="ECO:0000259" key="8">
    <source>
        <dbReference type="Pfam" id="PF02782"/>
    </source>
</evidence>
<dbReference type="GO" id="GO:0008741">
    <property type="term" value="F:ribulokinase activity"/>
    <property type="evidence" value="ECO:0007669"/>
    <property type="project" value="UniProtKB-EC"/>
</dbReference>
<dbReference type="PIRSF" id="PIRSF000538">
    <property type="entry name" value="GlpK"/>
    <property type="match status" value="1"/>
</dbReference>
<keyword evidence="3" id="KW-0418">Kinase</keyword>
<dbReference type="NCBIfam" id="NF003154">
    <property type="entry name" value="PRK04123.1"/>
    <property type="match status" value="1"/>
</dbReference>
<gene>
    <name evidence="9" type="ORF">RBB77_13980</name>
</gene>
<evidence type="ECO:0000313" key="9">
    <source>
        <dbReference type="EMBL" id="XCB31559.1"/>
    </source>
</evidence>
<dbReference type="RefSeq" id="WP_353062404.1">
    <property type="nucleotide sequence ID" value="NZ_CP132942.1"/>
</dbReference>
<dbReference type="GO" id="GO:0005737">
    <property type="term" value="C:cytoplasm"/>
    <property type="evidence" value="ECO:0007669"/>
    <property type="project" value="TreeGrafter"/>
</dbReference>
<dbReference type="InterPro" id="IPR000577">
    <property type="entry name" value="Carb_kinase_FGGY"/>
</dbReference>